<evidence type="ECO:0000313" key="8">
    <source>
        <dbReference type="Proteomes" id="UP000190285"/>
    </source>
</evidence>
<dbReference type="STRING" id="36842.SAMN02194393_02116"/>
<feature type="domain" description="Helicase ATP-binding" evidence="5">
    <location>
        <begin position="146"/>
        <end position="313"/>
    </location>
</feature>
<evidence type="ECO:0000256" key="4">
    <source>
        <dbReference type="ARBA" id="ARBA00022840"/>
    </source>
</evidence>
<dbReference type="SMART" id="SM00487">
    <property type="entry name" value="DEXDc"/>
    <property type="match status" value="1"/>
</dbReference>
<dbReference type="InterPro" id="IPR001650">
    <property type="entry name" value="Helicase_C-like"/>
</dbReference>
<feature type="non-terminal residue" evidence="7">
    <location>
        <position position="599"/>
    </location>
</feature>
<keyword evidence="8" id="KW-1185">Reference proteome</keyword>
<dbReference type="OrthoDB" id="9815222at2"/>
<evidence type="ECO:0000313" key="7">
    <source>
        <dbReference type="EMBL" id="SKC66590.1"/>
    </source>
</evidence>
<protein>
    <submittedName>
        <fullName evidence="7">Superfamily II helicase</fullName>
    </submittedName>
</protein>
<dbReference type="RefSeq" id="WP_079491459.1">
    <property type="nucleotide sequence ID" value="NZ_FUZT01000004.1"/>
</dbReference>
<evidence type="ECO:0000256" key="3">
    <source>
        <dbReference type="ARBA" id="ARBA00022806"/>
    </source>
</evidence>
<dbReference type="InterPro" id="IPR011545">
    <property type="entry name" value="DEAD/DEAH_box_helicase_dom"/>
</dbReference>
<feature type="domain" description="Helicase C-terminal" evidence="6">
    <location>
        <begin position="359"/>
        <end position="544"/>
    </location>
</feature>
<keyword evidence="3 7" id="KW-0347">Helicase</keyword>
<dbReference type="PROSITE" id="PS51192">
    <property type="entry name" value="HELICASE_ATP_BIND_1"/>
    <property type="match status" value="1"/>
</dbReference>
<name>A0A1T5KSH2_9FIRM</name>
<gene>
    <name evidence="7" type="ORF">SAMN02194393_02116</name>
</gene>
<dbReference type="SMART" id="SM00490">
    <property type="entry name" value="HELICc"/>
    <property type="match status" value="1"/>
</dbReference>
<dbReference type="SUPFAM" id="SSF52540">
    <property type="entry name" value="P-loop containing nucleoside triphosphate hydrolases"/>
    <property type="match status" value="1"/>
</dbReference>
<dbReference type="InterPro" id="IPR027417">
    <property type="entry name" value="P-loop_NTPase"/>
</dbReference>
<dbReference type="InterPro" id="IPR050474">
    <property type="entry name" value="Hel308_SKI2-like"/>
</dbReference>
<dbReference type="Pfam" id="PF00270">
    <property type="entry name" value="DEAD"/>
    <property type="match status" value="1"/>
</dbReference>
<keyword evidence="4" id="KW-0067">ATP-binding</keyword>
<sequence length="599" mass="70468">MGLLKELSENVLTDEYFIELFKKIERINFYKFFDISSNNVLTEKEFFDLMRYAEILSYSDKPKEKNFSYKIISLLFSDYKQNEYFVSYANAILVRLGNFPALELVLKNNKNVILSNEIALERIVKKTFQKDPYSKFVFTDPQFNIYEALKNNNHYSFSGPTSLGKSFIMEAFIKYLIHEHNYNENIVILVPTRALINQVTNRMKRELKDVNQYKVLSHPVIPKLHSNDKQRYIFVFTPERLITYLSNGDNPKIDYMFIDEAHKMVSKKDSRGPLFYHAILQAERKSVKLFFSSPNVPNAEVFLQLFEKSIEETMSVKESPVAQNRYFLDLYNDKLTLFSDFNEDMEIPIIRNEEDTRKDFNLWLDKLGKNNKNIVYCNSTKDTINYAINFSNILPDKKHEKIDELIDLIKEHIHRDYYLIDCLKKGVAYHFGRLPQRVREKIEQLFSDRIIDYIFCTSTLLEGVNLPAKNIFILNNAIGLSKFEDIDFWNLAGRAGRLTKELSGNIICTKIIDKRNTWNNLEKDLKVVKNKNVEKIKPLVIKGQKNFFENIGRSLENKNFTKKKPSSGEVDIWNHYANIALIHEIRNDQSVLKSNFINR</sequence>
<evidence type="ECO:0000256" key="1">
    <source>
        <dbReference type="ARBA" id="ARBA00022741"/>
    </source>
</evidence>
<keyword evidence="2" id="KW-0378">Hydrolase</keyword>
<accession>A0A1T5KSH2</accession>
<dbReference type="PANTHER" id="PTHR47961:SF6">
    <property type="entry name" value="DNA-DIRECTED DNA POLYMERASE"/>
    <property type="match status" value="1"/>
</dbReference>
<dbReference type="GO" id="GO:0005524">
    <property type="term" value="F:ATP binding"/>
    <property type="evidence" value="ECO:0007669"/>
    <property type="project" value="UniProtKB-KW"/>
</dbReference>
<organism evidence="7 8">
    <name type="scientific">Maledivibacter halophilus</name>
    <dbReference type="NCBI Taxonomy" id="36842"/>
    <lineage>
        <taxon>Bacteria</taxon>
        <taxon>Bacillati</taxon>
        <taxon>Bacillota</taxon>
        <taxon>Clostridia</taxon>
        <taxon>Peptostreptococcales</taxon>
        <taxon>Caminicellaceae</taxon>
        <taxon>Maledivibacter</taxon>
    </lineage>
</organism>
<dbReference type="AlphaFoldDB" id="A0A1T5KSH2"/>
<dbReference type="GO" id="GO:0003676">
    <property type="term" value="F:nucleic acid binding"/>
    <property type="evidence" value="ECO:0007669"/>
    <property type="project" value="InterPro"/>
</dbReference>
<evidence type="ECO:0000256" key="2">
    <source>
        <dbReference type="ARBA" id="ARBA00022801"/>
    </source>
</evidence>
<dbReference type="GO" id="GO:0016787">
    <property type="term" value="F:hydrolase activity"/>
    <property type="evidence" value="ECO:0007669"/>
    <property type="project" value="UniProtKB-KW"/>
</dbReference>
<dbReference type="PROSITE" id="PS51194">
    <property type="entry name" value="HELICASE_CTER"/>
    <property type="match status" value="1"/>
</dbReference>
<dbReference type="PANTHER" id="PTHR47961">
    <property type="entry name" value="DNA POLYMERASE THETA, PUTATIVE (AFU_ORTHOLOGUE AFUA_1G05260)-RELATED"/>
    <property type="match status" value="1"/>
</dbReference>
<dbReference type="InterPro" id="IPR014001">
    <property type="entry name" value="Helicase_ATP-bd"/>
</dbReference>
<evidence type="ECO:0000259" key="5">
    <source>
        <dbReference type="PROSITE" id="PS51192"/>
    </source>
</evidence>
<dbReference type="Pfam" id="PF00271">
    <property type="entry name" value="Helicase_C"/>
    <property type="match status" value="1"/>
</dbReference>
<reference evidence="7 8" key="1">
    <citation type="submission" date="2017-02" db="EMBL/GenBank/DDBJ databases">
        <authorList>
            <person name="Peterson S.W."/>
        </authorList>
    </citation>
    <scope>NUCLEOTIDE SEQUENCE [LARGE SCALE GENOMIC DNA]</scope>
    <source>
        <strain evidence="7 8">M1</strain>
    </source>
</reference>
<dbReference type="Proteomes" id="UP000190285">
    <property type="component" value="Unassembled WGS sequence"/>
</dbReference>
<dbReference type="Gene3D" id="3.40.50.300">
    <property type="entry name" value="P-loop containing nucleotide triphosphate hydrolases"/>
    <property type="match status" value="2"/>
</dbReference>
<evidence type="ECO:0000259" key="6">
    <source>
        <dbReference type="PROSITE" id="PS51194"/>
    </source>
</evidence>
<dbReference type="EMBL" id="FUZT01000004">
    <property type="protein sequence ID" value="SKC66590.1"/>
    <property type="molecule type" value="Genomic_DNA"/>
</dbReference>
<keyword evidence="1" id="KW-0547">Nucleotide-binding</keyword>
<dbReference type="GO" id="GO:0004386">
    <property type="term" value="F:helicase activity"/>
    <property type="evidence" value="ECO:0007669"/>
    <property type="project" value="UniProtKB-KW"/>
</dbReference>
<dbReference type="PROSITE" id="PS00018">
    <property type="entry name" value="EF_HAND_1"/>
    <property type="match status" value="1"/>
</dbReference>
<proteinExistence type="predicted"/>
<dbReference type="InterPro" id="IPR018247">
    <property type="entry name" value="EF_Hand_1_Ca_BS"/>
</dbReference>